<evidence type="ECO:0000313" key="3">
    <source>
        <dbReference type="Proteomes" id="UP000070700"/>
    </source>
</evidence>
<evidence type="ECO:0000256" key="1">
    <source>
        <dbReference type="SAM" id="MobiDB-lite"/>
    </source>
</evidence>
<feature type="compositionally biased region" description="Acidic residues" evidence="1">
    <location>
        <begin position="288"/>
        <end position="298"/>
    </location>
</feature>
<dbReference type="GeneID" id="28823127"/>
<protein>
    <submittedName>
        <fullName evidence="2">Uncharacterized protein</fullName>
    </submittedName>
</protein>
<feature type="compositionally biased region" description="Basic and acidic residues" evidence="1">
    <location>
        <begin position="338"/>
        <end position="353"/>
    </location>
</feature>
<dbReference type="RefSeq" id="XP_018066533.1">
    <property type="nucleotide sequence ID" value="XM_018213401.1"/>
</dbReference>
<dbReference type="InParanoid" id="A0A194WW37"/>
<keyword evidence="3" id="KW-1185">Reference proteome</keyword>
<feature type="region of interest" description="Disordered" evidence="1">
    <location>
        <begin position="328"/>
        <end position="410"/>
    </location>
</feature>
<feature type="compositionally biased region" description="Basic residues" evidence="1">
    <location>
        <begin position="20"/>
        <end position="31"/>
    </location>
</feature>
<feature type="region of interest" description="Disordered" evidence="1">
    <location>
        <begin position="275"/>
        <end position="298"/>
    </location>
</feature>
<gene>
    <name evidence="2" type="ORF">LY89DRAFT_673959</name>
</gene>
<feature type="compositionally biased region" description="Acidic residues" evidence="1">
    <location>
        <begin position="47"/>
        <end position="81"/>
    </location>
</feature>
<name>A0A194WW37_MOLSC</name>
<feature type="compositionally biased region" description="Polar residues" evidence="1">
    <location>
        <begin position="376"/>
        <end position="392"/>
    </location>
</feature>
<organism evidence="2 3">
    <name type="scientific">Mollisia scopiformis</name>
    <name type="common">Conifer needle endophyte fungus</name>
    <name type="synonym">Phialocephala scopiformis</name>
    <dbReference type="NCBI Taxonomy" id="149040"/>
    <lineage>
        <taxon>Eukaryota</taxon>
        <taxon>Fungi</taxon>
        <taxon>Dikarya</taxon>
        <taxon>Ascomycota</taxon>
        <taxon>Pezizomycotina</taxon>
        <taxon>Leotiomycetes</taxon>
        <taxon>Helotiales</taxon>
        <taxon>Mollisiaceae</taxon>
        <taxon>Mollisia</taxon>
    </lineage>
</organism>
<feature type="region of interest" description="Disordered" evidence="1">
    <location>
        <begin position="1"/>
        <end position="82"/>
    </location>
</feature>
<feature type="region of interest" description="Disordered" evidence="1">
    <location>
        <begin position="95"/>
        <end position="124"/>
    </location>
</feature>
<dbReference type="KEGG" id="psco:LY89DRAFT_673959"/>
<proteinExistence type="predicted"/>
<dbReference type="AlphaFoldDB" id="A0A194WW37"/>
<dbReference type="OrthoDB" id="3564763at2759"/>
<evidence type="ECO:0000313" key="2">
    <source>
        <dbReference type="EMBL" id="KUJ12178.1"/>
    </source>
</evidence>
<reference evidence="2 3" key="1">
    <citation type="submission" date="2015-10" db="EMBL/GenBank/DDBJ databases">
        <title>Full genome of DAOMC 229536 Phialocephala scopiformis, a fungal endophyte of spruce producing the potent anti-insectan compound rugulosin.</title>
        <authorList>
            <consortium name="DOE Joint Genome Institute"/>
            <person name="Walker A.K."/>
            <person name="Frasz S.L."/>
            <person name="Seifert K.A."/>
            <person name="Miller J.D."/>
            <person name="Mondo S.J."/>
            <person name="Labutti K."/>
            <person name="Lipzen A."/>
            <person name="Dockter R."/>
            <person name="Kennedy M."/>
            <person name="Grigoriev I.V."/>
            <person name="Spatafora J.W."/>
        </authorList>
    </citation>
    <scope>NUCLEOTIDE SEQUENCE [LARGE SCALE GENOMIC DNA]</scope>
    <source>
        <strain evidence="2 3">CBS 120377</strain>
    </source>
</reference>
<feature type="compositionally biased region" description="Basic and acidic residues" evidence="1">
    <location>
        <begin position="107"/>
        <end position="119"/>
    </location>
</feature>
<sequence length="435" mass="48501">MADNSGAGPSTRAEDDSGRKVRRVAKVKSLRIARGGSEPENVRDNDSGEPEPEGSGDEVEEGDQDSDEESLGSNDSEESYDSELGLHDFVVPDEEVENSQGSGGSSDHTEVVDRPDRGIEMAPPDNVEVKDFNIVRLIQFTNKAGNDAKCPIVLNANYFKVDYGDFLLRLNTYSSENIDRIHVRNYSGQERYIPRRMLQSVELPWSFLSDIELDDENGIGLPLAFVGEIIPADFGGGVDFDENEAVMIKANGNPTKVVDFEGRVGEIQMRQDKIKRLAQPEGGRKAFEEEEGEEQEEEDLLYAPFEFPWELRVNVEWLDQWNWLISNESKSSSQGSNTDKDKGKGTSDSTRKSEPRKRGHDDDEPKPKPKKRAKLTTVSKPKSASKPTSVLKPTSTSTPRPGTSDRDAISDKVKFVVEVGKRYNLRPRKAAPYTR</sequence>
<feature type="compositionally biased region" description="Low complexity" evidence="1">
    <location>
        <begin position="393"/>
        <end position="402"/>
    </location>
</feature>
<dbReference type="Proteomes" id="UP000070700">
    <property type="component" value="Unassembled WGS sequence"/>
</dbReference>
<dbReference type="EMBL" id="KQ947425">
    <property type="protein sequence ID" value="KUJ12178.1"/>
    <property type="molecule type" value="Genomic_DNA"/>
</dbReference>
<accession>A0A194WW37</accession>